<feature type="region of interest" description="Disordered" evidence="1">
    <location>
        <begin position="87"/>
        <end position="120"/>
    </location>
</feature>
<feature type="compositionally biased region" description="Low complexity" evidence="1">
    <location>
        <begin position="8"/>
        <end position="19"/>
    </location>
</feature>
<accession>A0A436ZSH2</accession>
<dbReference type="GeneID" id="93592027"/>
<proteinExistence type="predicted"/>
<dbReference type="Proteomes" id="UP000283090">
    <property type="component" value="Unassembled WGS sequence"/>
</dbReference>
<keyword evidence="3" id="KW-1185">Reference proteome</keyword>
<name>A0A436ZSH2_ARTFL</name>
<dbReference type="EMBL" id="SAEB01000012">
    <property type="protein sequence ID" value="RVD81869.1"/>
    <property type="molecule type" value="Genomic_DNA"/>
</dbReference>
<dbReference type="AlphaFoldDB" id="A0A436ZSH2"/>
<comment type="caution">
    <text evidence="2">The sequence shown here is derived from an EMBL/GenBank/DDBJ whole genome shotgun (WGS) entry which is preliminary data.</text>
</comment>
<feature type="compositionally biased region" description="Polar residues" evidence="1">
    <location>
        <begin position="30"/>
        <end position="44"/>
    </location>
</feature>
<organism evidence="2 3">
    <name type="scientific">Arthrobotrys flagrans</name>
    <name type="common">Nematode-trapping fungus</name>
    <name type="synonym">Trichothecium flagrans</name>
    <dbReference type="NCBI Taxonomy" id="97331"/>
    <lineage>
        <taxon>Eukaryota</taxon>
        <taxon>Fungi</taxon>
        <taxon>Dikarya</taxon>
        <taxon>Ascomycota</taxon>
        <taxon>Pezizomycotina</taxon>
        <taxon>Orbiliomycetes</taxon>
        <taxon>Orbiliales</taxon>
        <taxon>Orbiliaceae</taxon>
        <taxon>Arthrobotrys</taxon>
    </lineage>
</organism>
<sequence length="371" mass="40979">MHNAGLHSSGSSSRNSISSRKSRSPGRPLTENQQQRTRAASESGGNRKHLDSGPPSRSKLKAGTSQIPLQKPPIIYKVDLILTESPLSLQPRSSRDQRTPNQTSEQTSEGQKESTGLPGLTRPLEFASTIFQSLVTIASGDTPKSNPVFPGQGGASETNISKSQDKGKPPKITNQDSSEDEEMSFMEYIGEFSDSSPTGTPKYPPFSAPGCDTSAADVQPEFSNAAKQAIPRTVTFKGPSYDDIRRGPAPMSPIQEAETGDEPLPEIALDPSTGKTLIKYTAEDYDTITTYFYNVQARVLKQKWPFLYDNEIKYLIENKWLEMEWEGLEDWVQESAQHIDDENYVEPDLFEDLTLVDPRGPDAPRQSSNLY</sequence>
<evidence type="ECO:0000313" key="2">
    <source>
        <dbReference type="EMBL" id="RVD81869.1"/>
    </source>
</evidence>
<reference evidence="2 3" key="1">
    <citation type="submission" date="2019-01" db="EMBL/GenBank/DDBJ databases">
        <title>Intercellular communication is required for trap formation in the nematode-trapping fungus Duddingtonia flagrans.</title>
        <authorList>
            <person name="Youssar L."/>
            <person name="Wernet V."/>
            <person name="Hensel N."/>
            <person name="Hildebrandt H.-G."/>
            <person name="Fischer R."/>
        </authorList>
    </citation>
    <scope>NUCLEOTIDE SEQUENCE [LARGE SCALE GENOMIC DNA]</scope>
    <source>
        <strain evidence="2 3">CBS H-5679</strain>
    </source>
</reference>
<feature type="region of interest" description="Disordered" evidence="1">
    <location>
        <begin position="139"/>
        <end position="180"/>
    </location>
</feature>
<evidence type="ECO:0000313" key="3">
    <source>
        <dbReference type="Proteomes" id="UP000283090"/>
    </source>
</evidence>
<dbReference type="VEuPathDB" id="FungiDB:DFL_009716"/>
<feature type="region of interest" description="Disordered" evidence="1">
    <location>
        <begin position="1"/>
        <end position="68"/>
    </location>
</feature>
<protein>
    <submittedName>
        <fullName evidence="2">Uncharacterized protein</fullName>
    </submittedName>
</protein>
<feature type="compositionally biased region" description="Polar residues" evidence="1">
    <location>
        <begin position="99"/>
        <end position="109"/>
    </location>
</feature>
<evidence type="ECO:0000256" key="1">
    <source>
        <dbReference type="SAM" id="MobiDB-lite"/>
    </source>
</evidence>
<gene>
    <name evidence="2" type="ORF">DFL_009716</name>
</gene>
<dbReference type="RefSeq" id="XP_067487413.1">
    <property type="nucleotide sequence ID" value="XM_067639646.1"/>
</dbReference>
<dbReference type="OrthoDB" id="5348085at2759"/>